<feature type="transmembrane region" description="Helical" evidence="1">
    <location>
        <begin position="86"/>
        <end position="103"/>
    </location>
</feature>
<sequence>MMTEMTYLEAYKQFWTEAFNLHDRARRKAFWVPFAVHAVFYLTFSILILIFYQTSYNHVYQTLNFLYNVTLSVPTFSVIYRRLQDMNMTGWLALILPVLYFIIDLPEEYVNETMQLIVWFLYLICGIILLVILTFDGTEGPNRFSYDPKESIDELNPRNY</sequence>
<keyword evidence="3" id="KW-1185">Reference proteome</keyword>
<keyword evidence="1" id="KW-1133">Transmembrane helix</keyword>
<protein>
    <submittedName>
        <fullName evidence="2">DUF805 domain-containing protein</fullName>
    </submittedName>
</protein>
<feature type="transmembrane region" description="Helical" evidence="1">
    <location>
        <begin position="115"/>
        <end position="135"/>
    </location>
</feature>
<evidence type="ECO:0000313" key="3">
    <source>
        <dbReference type="Proteomes" id="UP000295280"/>
    </source>
</evidence>
<dbReference type="GO" id="GO:0005886">
    <property type="term" value="C:plasma membrane"/>
    <property type="evidence" value="ECO:0007669"/>
    <property type="project" value="TreeGrafter"/>
</dbReference>
<feature type="transmembrane region" description="Helical" evidence="1">
    <location>
        <begin position="30"/>
        <end position="52"/>
    </location>
</feature>
<dbReference type="Pfam" id="PF05656">
    <property type="entry name" value="DUF805"/>
    <property type="match status" value="1"/>
</dbReference>
<organism evidence="2 3">
    <name type="scientific">Macrococcus carouselicus</name>
    <dbReference type="NCBI Taxonomy" id="69969"/>
    <lineage>
        <taxon>Bacteria</taxon>
        <taxon>Bacillati</taxon>
        <taxon>Bacillota</taxon>
        <taxon>Bacilli</taxon>
        <taxon>Bacillales</taxon>
        <taxon>Staphylococcaceae</taxon>
        <taxon>Macrococcus</taxon>
    </lineage>
</organism>
<keyword evidence="1" id="KW-0472">Membrane</keyword>
<gene>
    <name evidence="2" type="ORF">ERX40_09615</name>
</gene>
<proteinExistence type="predicted"/>
<keyword evidence="1" id="KW-0812">Transmembrane</keyword>
<dbReference type="AlphaFoldDB" id="A0A9Q8CKR6"/>
<name>A0A9Q8CKR6_9STAP</name>
<dbReference type="PANTHER" id="PTHR34980:SF1">
    <property type="entry name" value="INNER MEMBRANE PROTEIN"/>
    <property type="match status" value="1"/>
</dbReference>
<evidence type="ECO:0000313" key="2">
    <source>
        <dbReference type="EMBL" id="TDL96603.1"/>
    </source>
</evidence>
<dbReference type="RefSeq" id="WP_133418287.1">
    <property type="nucleotide sequence ID" value="NZ_SCWD01000005.1"/>
</dbReference>
<dbReference type="Proteomes" id="UP000295280">
    <property type="component" value="Unassembled WGS sequence"/>
</dbReference>
<evidence type="ECO:0000256" key="1">
    <source>
        <dbReference type="SAM" id="Phobius"/>
    </source>
</evidence>
<dbReference type="OrthoDB" id="2414165at2"/>
<dbReference type="EMBL" id="SCWD01000005">
    <property type="protein sequence ID" value="TDL96603.1"/>
    <property type="molecule type" value="Genomic_DNA"/>
</dbReference>
<dbReference type="PANTHER" id="PTHR34980">
    <property type="entry name" value="INNER MEMBRANE PROTEIN-RELATED-RELATED"/>
    <property type="match status" value="1"/>
</dbReference>
<comment type="caution">
    <text evidence="2">The sequence shown here is derived from an EMBL/GenBank/DDBJ whole genome shotgun (WGS) entry which is preliminary data.</text>
</comment>
<dbReference type="InterPro" id="IPR008523">
    <property type="entry name" value="DUF805"/>
</dbReference>
<accession>A0A9Q8CKR6</accession>
<reference evidence="2 3" key="1">
    <citation type="submission" date="2019-01" db="EMBL/GenBank/DDBJ databases">
        <title>Draft genome sequences of the type strains of six Macrococcus species.</title>
        <authorList>
            <person name="Mazhar S."/>
            <person name="Altermann E."/>
            <person name="Hill C."/>
            <person name="Mcauliffe O."/>
        </authorList>
    </citation>
    <scope>NUCLEOTIDE SEQUENCE [LARGE SCALE GENOMIC DNA]</scope>
    <source>
        <strain evidence="2 3">ATCC 51828</strain>
    </source>
</reference>